<dbReference type="EMBL" id="CM042885">
    <property type="protein sequence ID" value="KAI4367009.1"/>
    <property type="molecule type" value="Genomic_DNA"/>
</dbReference>
<comment type="caution">
    <text evidence="1">The sequence shown here is derived from an EMBL/GenBank/DDBJ whole genome shotgun (WGS) entry which is preliminary data.</text>
</comment>
<name>A0ACB9QPE9_9MYRT</name>
<protein>
    <submittedName>
        <fullName evidence="1">Uncharacterized protein</fullName>
    </submittedName>
</protein>
<gene>
    <name evidence="1" type="ORF">MLD38_022797</name>
</gene>
<sequence>MRMSCNGCRALRKACGEDCAIKPCLKWIKSPESQAHTTLFLAKFYGRAGLLNLLNSGAASERPAIFRSLLYEACGRIINPVYGSVGLLHTGQWQRCQSAVESILRGVPIAPFMSRASDVGSRAFHDIRHIPKDGGLIPPGFGNGKKTKKARARSKREGVETKGPLIELDQQELTRTNSHQSSLSHQSNGRDDSKRALDGETKSAAAEIRADEPGDWLELTLGVQPIKRRRCDGI</sequence>
<proteinExistence type="predicted"/>
<evidence type="ECO:0000313" key="1">
    <source>
        <dbReference type="EMBL" id="KAI4367009.1"/>
    </source>
</evidence>
<evidence type="ECO:0000313" key="2">
    <source>
        <dbReference type="Proteomes" id="UP001057402"/>
    </source>
</evidence>
<organism evidence="1 2">
    <name type="scientific">Melastoma candidum</name>
    <dbReference type="NCBI Taxonomy" id="119954"/>
    <lineage>
        <taxon>Eukaryota</taxon>
        <taxon>Viridiplantae</taxon>
        <taxon>Streptophyta</taxon>
        <taxon>Embryophyta</taxon>
        <taxon>Tracheophyta</taxon>
        <taxon>Spermatophyta</taxon>
        <taxon>Magnoliopsida</taxon>
        <taxon>eudicotyledons</taxon>
        <taxon>Gunneridae</taxon>
        <taxon>Pentapetalae</taxon>
        <taxon>rosids</taxon>
        <taxon>malvids</taxon>
        <taxon>Myrtales</taxon>
        <taxon>Melastomataceae</taxon>
        <taxon>Melastomatoideae</taxon>
        <taxon>Melastomateae</taxon>
        <taxon>Melastoma</taxon>
    </lineage>
</organism>
<keyword evidence="2" id="KW-1185">Reference proteome</keyword>
<reference evidence="2" key="1">
    <citation type="journal article" date="2023" name="Front. Plant Sci.">
        <title>Chromosomal-level genome assembly of Melastoma candidum provides insights into trichome evolution.</title>
        <authorList>
            <person name="Zhong Y."/>
            <person name="Wu W."/>
            <person name="Sun C."/>
            <person name="Zou P."/>
            <person name="Liu Y."/>
            <person name="Dai S."/>
            <person name="Zhou R."/>
        </authorList>
    </citation>
    <scope>NUCLEOTIDE SEQUENCE [LARGE SCALE GENOMIC DNA]</scope>
</reference>
<dbReference type="Proteomes" id="UP001057402">
    <property type="component" value="Chromosome 6"/>
</dbReference>
<accession>A0ACB9QPE9</accession>